<organism evidence="2 3">
    <name type="scientific">Halogranum gelatinilyticum</name>
    <dbReference type="NCBI Taxonomy" id="660521"/>
    <lineage>
        <taxon>Archaea</taxon>
        <taxon>Methanobacteriati</taxon>
        <taxon>Methanobacteriota</taxon>
        <taxon>Stenosarchaea group</taxon>
        <taxon>Halobacteria</taxon>
        <taxon>Halobacteriales</taxon>
        <taxon>Haloferacaceae</taxon>
    </lineage>
</organism>
<dbReference type="OrthoDB" id="156174at2157"/>
<sequence length="354" mass="38740">MQRRTFLGAAGLGLATSLSGCSTVASLFETTNSGEPPLVADRPDAIYIPTHQEGMQMVGMGEAGDLRVGLMYSYAHRFWVVENEGGEWTSVEIPLEADDSIHLMAIVWEPETGVVVPSTDVTVELENDEGLVYQEVVYPMFSQRMGVHYGDNVPLPGDDIFTARVTVAGLPFARFGSFEGRFEEAVTAEIQFDYRQGQRDNIPYELLEDRQGERAALRRMDMAMPQGVAPESLPGEPIGEGRSPNEDVTFRVQVATDDRFGDRPYLLVSPATRYNRYLVPGMSLSATVERDGETAFEGELAPGLDPEAGLHYGAPVDGLGADDTVTVSVELPPQIARHEGYETAFYDMGDVTID</sequence>
<accession>A0A1G9RG96</accession>
<dbReference type="InterPro" id="IPR055774">
    <property type="entry name" value="DUF7350"/>
</dbReference>
<evidence type="ECO:0000313" key="3">
    <source>
        <dbReference type="Proteomes" id="UP000199451"/>
    </source>
</evidence>
<protein>
    <recommendedName>
        <fullName evidence="1">DUF7350 domain-containing protein</fullName>
    </recommendedName>
</protein>
<dbReference type="EMBL" id="FNHL01000001">
    <property type="protein sequence ID" value="SDM22191.1"/>
    <property type="molecule type" value="Genomic_DNA"/>
</dbReference>
<evidence type="ECO:0000313" key="2">
    <source>
        <dbReference type="EMBL" id="SDM22191.1"/>
    </source>
</evidence>
<evidence type="ECO:0000259" key="1">
    <source>
        <dbReference type="Pfam" id="PF24041"/>
    </source>
</evidence>
<dbReference type="InterPro" id="IPR038482">
    <property type="entry name" value="Tp34-type_sf"/>
</dbReference>
<keyword evidence="3" id="KW-1185">Reference proteome</keyword>
<dbReference type="Proteomes" id="UP000199451">
    <property type="component" value="Unassembled WGS sequence"/>
</dbReference>
<dbReference type="Pfam" id="PF24041">
    <property type="entry name" value="DUF7350"/>
    <property type="match status" value="1"/>
</dbReference>
<proteinExistence type="predicted"/>
<gene>
    <name evidence="2" type="ORF">SAMN04487949_1327</name>
</gene>
<reference evidence="3" key="1">
    <citation type="submission" date="2016-10" db="EMBL/GenBank/DDBJ databases">
        <authorList>
            <person name="Varghese N."/>
            <person name="Submissions S."/>
        </authorList>
    </citation>
    <scope>NUCLEOTIDE SEQUENCE [LARGE SCALE GENOMIC DNA]</scope>
    <source>
        <strain evidence="3">CGMCC 1.10119</strain>
    </source>
</reference>
<dbReference type="AlphaFoldDB" id="A0A1G9RG96"/>
<dbReference type="RefSeq" id="WP_089695315.1">
    <property type="nucleotide sequence ID" value="NZ_FNHL01000001.1"/>
</dbReference>
<dbReference type="STRING" id="660521.SAMN04487949_1327"/>
<dbReference type="PROSITE" id="PS51257">
    <property type="entry name" value="PROKAR_LIPOPROTEIN"/>
    <property type="match status" value="1"/>
</dbReference>
<dbReference type="Gene3D" id="2.60.40.2480">
    <property type="entry name" value="Periplasmic metal-binding protein Tp34-type"/>
    <property type="match status" value="1"/>
</dbReference>
<feature type="domain" description="DUF7350" evidence="1">
    <location>
        <begin position="232"/>
        <end position="353"/>
    </location>
</feature>
<name>A0A1G9RG96_9EURY</name>